<dbReference type="AlphaFoldDB" id="A0A9P4P5N5"/>
<feature type="compositionally biased region" description="Polar residues" evidence="1">
    <location>
        <begin position="129"/>
        <end position="152"/>
    </location>
</feature>
<feature type="region of interest" description="Disordered" evidence="1">
    <location>
        <begin position="1"/>
        <end position="23"/>
    </location>
</feature>
<feature type="compositionally biased region" description="Basic and acidic residues" evidence="1">
    <location>
        <begin position="1"/>
        <end position="16"/>
    </location>
</feature>
<dbReference type="EMBL" id="MU001515">
    <property type="protein sequence ID" value="KAF2437697.1"/>
    <property type="molecule type" value="Genomic_DNA"/>
</dbReference>
<keyword evidence="3" id="KW-1185">Reference proteome</keyword>
<organism evidence="2 3">
    <name type="scientific">Karstenula rhodostoma CBS 690.94</name>
    <dbReference type="NCBI Taxonomy" id="1392251"/>
    <lineage>
        <taxon>Eukaryota</taxon>
        <taxon>Fungi</taxon>
        <taxon>Dikarya</taxon>
        <taxon>Ascomycota</taxon>
        <taxon>Pezizomycotina</taxon>
        <taxon>Dothideomycetes</taxon>
        <taxon>Pleosporomycetidae</taxon>
        <taxon>Pleosporales</taxon>
        <taxon>Massarineae</taxon>
        <taxon>Didymosphaeriaceae</taxon>
        <taxon>Karstenula</taxon>
    </lineage>
</organism>
<sequence length="519" mass="57193">MDVEGSRAKVVREAKSRRARGVGFQQSRPLMRLVCRSGAVAVPHGRRQAHRIQNEFSAMQPPNHHTAAAYKQAHANSCPICTCQASPATRHQGATDPPAQHQLESTPCHSRSAHLISLLVTWGSKAKPSTTALPSGDVSGQSGDTNPSTPNNEPRAYTNDVRNRFLASYFPTKDAIVKIVSSAAAILLVCSVAHTILTRSGTCLTFGTCGCGPGGLDSPSIGPGTLGPPSIGPAEERSDNAEEWVPYLCSNGSLAPCQMPPIFQELMHRQSTTVDLPRGIYEALNSPDKPKYVNYNRRYIKLFLEEHSLEWANAEATKQKLRTSLQQMHSKVARSFSTGIKKLRSEKGVRSPHLRLSHAETFLDSTINTWTYFREDADTHIQTLEDAFEGRKENLIKISVCIEQAWDCGNMKTPRSLFSFGRAWDCQRLKPEPLLSMITTMYKEAELDTLLLAQYKEAIDKVEPALKEKRDKILAMKKQSPETIQAEFDPMSEVLDAGQIVLAGQDIGNGGTSEAWRGK</sequence>
<feature type="region of interest" description="Disordered" evidence="1">
    <location>
        <begin position="129"/>
        <end position="157"/>
    </location>
</feature>
<protein>
    <submittedName>
        <fullName evidence="2">Uncharacterized protein</fullName>
    </submittedName>
</protein>
<comment type="caution">
    <text evidence="2">The sequence shown here is derived from an EMBL/GenBank/DDBJ whole genome shotgun (WGS) entry which is preliminary data.</text>
</comment>
<evidence type="ECO:0000256" key="1">
    <source>
        <dbReference type="SAM" id="MobiDB-lite"/>
    </source>
</evidence>
<dbReference type="Proteomes" id="UP000799764">
    <property type="component" value="Unassembled WGS sequence"/>
</dbReference>
<name>A0A9P4P5N5_9PLEO</name>
<evidence type="ECO:0000313" key="3">
    <source>
        <dbReference type="Proteomes" id="UP000799764"/>
    </source>
</evidence>
<gene>
    <name evidence="2" type="ORF">P171DRAFT_449892</name>
</gene>
<accession>A0A9P4P5N5</accession>
<evidence type="ECO:0000313" key="2">
    <source>
        <dbReference type="EMBL" id="KAF2437697.1"/>
    </source>
</evidence>
<reference evidence="2" key="1">
    <citation type="journal article" date="2020" name="Stud. Mycol.">
        <title>101 Dothideomycetes genomes: a test case for predicting lifestyles and emergence of pathogens.</title>
        <authorList>
            <person name="Haridas S."/>
            <person name="Albert R."/>
            <person name="Binder M."/>
            <person name="Bloem J."/>
            <person name="Labutti K."/>
            <person name="Salamov A."/>
            <person name="Andreopoulos B."/>
            <person name="Baker S."/>
            <person name="Barry K."/>
            <person name="Bills G."/>
            <person name="Bluhm B."/>
            <person name="Cannon C."/>
            <person name="Castanera R."/>
            <person name="Culley D."/>
            <person name="Daum C."/>
            <person name="Ezra D."/>
            <person name="Gonzalez J."/>
            <person name="Henrissat B."/>
            <person name="Kuo A."/>
            <person name="Liang C."/>
            <person name="Lipzen A."/>
            <person name="Lutzoni F."/>
            <person name="Magnuson J."/>
            <person name="Mondo S."/>
            <person name="Nolan M."/>
            <person name="Ohm R."/>
            <person name="Pangilinan J."/>
            <person name="Park H.-J."/>
            <person name="Ramirez L."/>
            <person name="Alfaro M."/>
            <person name="Sun H."/>
            <person name="Tritt A."/>
            <person name="Yoshinaga Y."/>
            <person name="Zwiers L.-H."/>
            <person name="Turgeon B."/>
            <person name="Goodwin S."/>
            <person name="Spatafora J."/>
            <person name="Crous P."/>
            <person name="Grigoriev I."/>
        </authorList>
    </citation>
    <scope>NUCLEOTIDE SEQUENCE</scope>
    <source>
        <strain evidence="2">CBS 690.94</strain>
    </source>
</reference>
<proteinExistence type="predicted"/>
<feature type="region of interest" description="Disordered" evidence="1">
    <location>
        <begin position="87"/>
        <end position="108"/>
    </location>
</feature>